<dbReference type="Gene3D" id="3.90.550.10">
    <property type="entry name" value="Spore Coat Polysaccharide Biosynthesis Protein SpsA, Chain A"/>
    <property type="match status" value="2"/>
</dbReference>
<evidence type="ECO:0000313" key="3">
    <source>
        <dbReference type="EMBL" id="MBA8792649.1"/>
    </source>
</evidence>
<dbReference type="EMBL" id="JACGWT010000001">
    <property type="protein sequence ID" value="MBA8792649.1"/>
    <property type="molecule type" value="Genomic_DNA"/>
</dbReference>
<reference evidence="3 4" key="1">
    <citation type="submission" date="2020-07" db="EMBL/GenBank/DDBJ databases">
        <title>Sequencing the genomes of 1000 actinobacteria strains.</title>
        <authorList>
            <person name="Klenk H.-P."/>
        </authorList>
    </citation>
    <scope>NUCLEOTIDE SEQUENCE [LARGE SCALE GENOMIC DNA]</scope>
    <source>
        <strain evidence="3 4">DSM 100723</strain>
    </source>
</reference>
<comment type="caution">
    <text evidence="3">The sequence shown here is derived from an EMBL/GenBank/DDBJ whole genome shotgun (WGS) entry which is preliminary data.</text>
</comment>
<feature type="domain" description="Glycosyltransferase 2-like" evidence="2">
    <location>
        <begin position="16"/>
        <end position="178"/>
    </location>
</feature>
<feature type="region of interest" description="Disordered" evidence="1">
    <location>
        <begin position="758"/>
        <end position="786"/>
    </location>
</feature>
<proteinExistence type="predicted"/>
<dbReference type="Pfam" id="PF00535">
    <property type="entry name" value="Glycos_transf_2"/>
    <property type="match status" value="2"/>
</dbReference>
<accession>A0A7W3IP46</accession>
<dbReference type="AlphaFoldDB" id="A0A7W3IP46"/>
<dbReference type="GO" id="GO:0016740">
    <property type="term" value="F:transferase activity"/>
    <property type="evidence" value="ECO:0007669"/>
    <property type="project" value="UniProtKB-KW"/>
</dbReference>
<keyword evidence="3" id="KW-0808">Transferase</keyword>
<gene>
    <name evidence="3" type="ORF">FHX74_000243</name>
</gene>
<dbReference type="SUPFAM" id="SSF53448">
    <property type="entry name" value="Nucleotide-diphospho-sugar transferases"/>
    <property type="match status" value="2"/>
</dbReference>
<dbReference type="RefSeq" id="WP_220483365.1">
    <property type="nucleotide sequence ID" value="NZ_JACGWT010000001.1"/>
</dbReference>
<sequence length="786" mass="83170">MIAEAAPVLDGSISCSVIICAYTERRWDQLELAYRTSADQAREGDEVIVVIDHNPDLLARAVSAFTRARVIENAEERGLSGARNTGVAAATGDVTIFLDDDACPEPGWLAAYRRSFARPEVTVVSGAVAPNWEAGRAPSWFPDEFGWVVGCDYRGLPPDGSVVRNPIGANMAIRRSAFDLVDGFSAVVGRVGTLPVGCEETDLCIRIRQADPRAVIIRTTEASVRHAVPADRGRLSYFLSRCYHEGRSKAVLTDRVGSGDGLSSEVGYVASVLTTGVLRGLPLRSAAIVAGFSATVTGYVGAKVSRVAHAAGAPEQTGGGGWAPLRIAELAIDADGRPVGELGYADALADALADSPADSPSGDGPDQPAHPVRTRLLVTRDGNPVDTLDLAPGHPLPEPRLRELAAAAAAMTVPEVGADVFTGADGHTPSVTVVIPTRGRSAELRRAVASVLASDYPDFDVVVVDNNDTAGSVAALLAPYAGDTRLSVVHEPVAGVSPARNRGIAGARGEIIAATDDDVVVSRQWLRELVAPFADASVGCVTGLVLPAGFASPAQEMFEEFGGFSKGFRPARYRLADAHPDHPLFPYAPGVYGSGNNMAYRRDLVARLGGYNRTLGPGTPVKSGEDLDLFLTLMFDGATIYYQPRAWVFHHHRDSVALLGKQLRDYGRGLTAVMLSWALSSPEQAVQIARRVPAGVRHLLDPHSDKNEARTEDYPAALRRTEWRGMVEGGLLTLGRLLGRGGSLASGRRPLALAPIATTPAPHSATGPATPLHSTDAPREMVQHAR</sequence>
<dbReference type="InterPro" id="IPR029044">
    <property type="entry name" value="Nucleotide-diphossugar_trans"/>
</dbReference>
<evidence type="ECO:0000259" key="2">
    <source>
        <dbReference type="Pfam" id="PF00535"/>
    </source>
</evidence>
<keyword evidence="4" id="KW-1185">Reference proteome</keyword>
<evidence type="ECO:0000256" key="1">
    <source>
        <dbReference type="SAM" id="MobiDB-lite"/>
    </source>
</evidence>
<feature type="compositionally biased region" description="Basic and acidic residues" evidence="1">
    <location>
        <begin position="776"/>
        <end position="786"/>
    </location>
</feature>
<name>A0A7W3IP46_9ACTN</name>
<dbReference type="PANTHER" id="PTHR43685:SF2">
    <property type="entry name" value="GLYCOSYLTRANSFERASE 2-LIKE DOMAIN-CONTAINING PROTEIN"/>
    <property type="match status" value="1"/>
</dbReference>
<organism evidence="3 4">
    <name type="scientific">Microlunatus kandeliicorticis</name>
    <dbReference type="NCBI Taxonomy" id="1759536"/>
    <lineage>
        <taxon>Bacteria</taxon>
        <taxon>Bacillati</taxon>
        <taxon>Actinomycetota</taxon>
        <taxon>Actinomycetes</taxon>
        <taxon>Propionibacteriales</taxon>
        <taxon>Propionibacteriaceae</taxon>
        <taxon>Microlunatus</taxon>
    </lineage>
</organism>
<feature type="domain" description="Glycosyltransferase 2-like" evidence="2">
    <location>
        <begin position="432"/>
        <end position="604"/>
    </location>
</feature>
<dbReference type="InterPro" id="IPR001173">
    <property type="entry name" value="Glyco_trans_2-like"/>
</dbReference>
<protein>
    <submittedName>
        <fullName evidence="3">GT2 family glycosyltransferase</fullName>
    </submittedName>
</protein>
<dbReference type="PANTHER" id="PTHR43685">
    <property type="entry name" value="GLYCOSYLTRANSFERASE"/>
    <property type="match status" value="1"/>
</dbReference>
<dbReference type="Proteomes" id="UP000523079">
    <property type="component" value="Unassembled WGS sequence"/>
</dbReference>
<evidence type="ECO:0000313" key="4">
    <source>
        <dbReference type="Proteomes" id="UP000523079"/>
    </source>
</evidence>
<dbReference type="CDD" id="cd00761">
    <property type="entry name" value="Glyco_tranf_GTA_type"/>
    <property type="match status" value="1"/>
</dbReference>
<dbReference type="InterPro" id="IPR050834">
    <property type="entry name" value="Glycosyltransf_2"/>
</dbReference>